<dbReference type="Proteomes" id="UP000325466">
    <property type="component" value="Unassembled WGS sequence"/>
</dbReference>
<protein>
    <submittedName>
        <fullName evidence="2">Uncharacterized protein</fullName>
    </submittedName>
</protein>
<dbReference type="EMBL" id="BLAH01000172">
    <property type="protein sequence ID" value="GES40131.1"/>
    <property type="molecule type" value="Genomic_DNA"/>
</dbReference>
<sequence length="52" mass="5692">MVALLLPPGSRAHAHAFGIHPTARKRTCPVRHRTGRRRRSPARRRGVASTGG</sequence>
<accession>A0ABQ0YU08</accession>
<organism evidence="2 3">
    <name type="scientific">Rhodococcus aetherivorans</name>
    <dbReference type="NCBI Taxonomy" id="191292"/>
    <lineage>
        <taxon>Bacteria</taxon>
        <taxon>Bacillati</taxon>
        <taxon>Actinomycetota</taxon>
        <taxon>Actinomycetes</taxon>
        <taxon>Mycobacteriales</taxon>
        <taxon>Nocardiaceae</taxon>
        <taxon>Rhodococcus</taxon>
    </lineage>
</organism>
<proteinExistence type="predicted"/>
<feature type="compositionally biased region" description="Basic residues" evidence="1">
    <location>
        <begin position="22"/>
        <end position="46"/>
    </location>
</feature>
<feature type="region of interest" description="Disordered" evidence="1">
    <location>
        <begin position="15"/>
        <end position="52"/>
    </location>
</feature>
<name>A0ABQ0YU08_9NOCA</name>
<evidence type="ECO:0000256" key="1">
    <source>
        <dbReference type="SAM" id="MobiDB-lite"/>
    </source>
</evidence>
<gene>
    <name evidence="2" type="ORF">RAJCM14343_5412</name>
</gene>
<evidence type="ECO:0000313" key="3">
    <source>
        <dbReference type="Proteomes" id="UP000325466"/>
    </source>
</evidence>
<evidence type="ECO:0000313" key="2">
    <source>
        <dbReference type="EMBL" id="GES40131.1"/>
    </source>
</evidence>
<comment type="caution">
    <text evidence="2">The sequence shown here is derived from an EMBL/GenBank/DDBJ whole genome shotgun (WGS) entry which is preliminary data.</text>
</comment>
<keyword evidence="3" id="KW-1185">Reference proteome</keyword>
<reference evidence="2 3" key="1">
    <citation type="journal article" date="2018" name="Biodegradation">
        <title>1,4-Dioxane degradation characteristics of Rhodococcus aetherivorans JCM 14343.</title>
        <authorList>
            <person name="Inoue D."/>
            <person name="Tsunoda T."/>
            <person name="Yamamoto N."/>
            <person name="Ike M."/>
            <person name="Sei K."/>
        </authorList>
    </citation>
    <scope>NUCLEOTIDE SEQUENCE [LARGE SCALE GENOMIC DNA]</scope>
    <source>
        <strain evidence="2 3">JCM 14343</strain>
    </source>
</reference>